<dbReference type="GO" id="GO:0009102">
    <property type="term" value="P:biotin biosynthetic process"/>
    <property type="evidence" value="ECO:0007669"/>
    <property type="project" value="InterPro"/>
</dbReference>
<protein>
    <recommendedName>
        <fullName evidence="6">Dethiobiotin synthase</fullName>
    </recommendedName>
</protein>
<organism evidence="4 5">
    <name type="scientific">Malassezia arunalokei</name>
    <dbReference type="NCBI Taxonomy" id="1514897"/>
    <lineage>
        <taxon>Eukaryota</taxon>
        <taxon>Fungi</taxon>
        <taxon>Dikarya</taxon>
        <taxon>Basidiomycota</taxon>
        <taxon>Ustilaginomycotina</taxon>
        <taxon>Malasseziomycetes</taxon>
        <taxon>Malasseziales</taxon>
        <taxon>Malasseziaceae</taxon>
        <taxon>Malassezia</taxon>
    </lineage>
</organism>
<dbReference type="GO" id="GO:0004015">
    <property type="term" value="F:adenosylmethionine-8-amino-7-oxononanoate transaminase activity"/>
    <property type="evidence" value="ECO:0007669"/>
    <property type="project" value="TreeGrafter"/>
</dbReference>
<evidence type="ECO:0008006" key="6">
    <source>
        <dbReference type="Google" id="ProtNLM"/>
    </source>
</evidence>
<evidence type="ECO:0000256" key="2">
    <source>
        <dbReference type="ARBA" id="ARBA00022679"/>
    </source>
</evidence>
<dbReference type="HAMAP" id="MF_00336">
    <property type="entry name" value="BioD"/>
    <property type="match status" value="1"/>
</dbReference>
<keyword evidence="3" id="KW-0663">Pyridoxal phosphate</keyword>
<dbReference type="Pfam" id="PF13500">
    <property type="entry name" value="AAA_26"/>
    <property type="match status" value="1"/>
</dbReference>
<keyword evidence="5" id="KW-1185">Reference proteome</keyword>
<dbReference type="GO" id="GO:0005739">
    <property type="term" value="C:mitochondrion"/>
    <property type="evidence" value="ECO:0007669"/>
    <property type="project" value="TreeGrafter"/>
</dbReference>
<dbReference type="Proteomes" id="UP001217582">
    <property type="component" value="Chromosome 1"/>
</dbReference>
<evidence type="ECO:0000256" key="1">
    <source>
        <dbReference type="ARBA" id="ARBA00022576"/>
    </source>
</evidence>
<accession>A0AAJ5YW27</accession>
<dbReference type="GO" id="GO:0004141">
    <property type="term" value="F:dethiobiotin synthase activity"/>
    <property type="evidence" value="ECO:0007669"/>
    <property type="project" value="InterPro"/>
</dbReference>
<dbReference type="InterPro" id="IPR005814">
    <property type="entry name" value="Aminotrans_3"/>
</dbReference>
<dbReference type="InterPro" id="IPR015424">
    <property type="entry name" value="PyrdxlP-dep_Trfase"/>
</dbReference>
<dbReference type="GO" id="GO:0005524">
    <property type="term" value="F:ATP binding"/>
    <property type="evidence" value="ECO:0007669"/>
    <property type="project" value="InterPro"/>
</dbReference>
<dbReference type="SUPFAM" id="SSF53383">
    <property type="entry name" value="PLP-dependent transferases"/>
    <property type="match status" value="1"/>
</dbReference>
<proteinExistence type="inferred from homology"/>
<evidence type="ECO:0000313" key="5">
    <source>
        <dbReference type="Proteomes" id="UP001217582"/>
    </source>
</evidence>
<dbReference type="PANTHER" id="PTHR42684:SF3">
    <property type="entry name" value="ADENOSYLMETHIONINE-8-AMINO-7-OXONONANOATE AMINOTRANSFERASE"/>
    <property type="match status" value="1"/>
</dbReference>
<dbReference type="Pfam" id="PF00202">
    <property type="entry name" value="Aminotran_3"/>
    <property type="match status" value="2"/>
</dbReference>
<dbReference type="InterPro" id="IPR015422">
    <property type="entry name" value="PyrdxlP-dep_Trfase_small"/>
</dbReference>
<dbReference type="EMBL" id="CP119916">
    <property type="protein sequence ID" value="WFD14265.1"/>
    <property type="molecule type" value="Genomic_DNA"/>
</dbReference>
<keyword evidence="1" id="KW-0032">Aminotransferase</keyword>
<name>A0AAJ5YW27_9BASI</name>
<dbReference type="InterPro" id="IPR027417">
    <property type="entry name" value="P-loop_NTPase"/>
</dbReference>
<dbReference type="CDD" id="cd03109">
    <property type="entry name" value="DTBS"/>
    <property type="match status" value="1"/>
</dbReference>
<keyword evidence="2" id="KW-0808">Transferase</keyword>
<reference evidence="4 5" key="1">
    <citation type="submission" date="2023-03" db="EMBL/GenBank/DDBJ databases">
        <title>Mating type loci evolution in Malassezia.</title>
        <authorList>
            <person name="Coelho M.A."/>
        </authorList>
    </citation>
    <scope>NUCLEOTIDE SEQUENCE [LARGE SCALE GENOMIC DNA]</scope>
    <source>
        <strain evidence="4 5">CBS 13387</strain>
    </source>
</reference>
<dbReference type="InterPro" id="IPR015421">
    <property type="entry name" value="PyrdxlP-dep_Trfase_major"/>
</dbReference>
<dbReference type="Gene3D" id="3.90.1150.10">
    <property type="entry name" value="Aspartate Aminotransferase, domain 1"/>
    <property type="match status" value="1"/>
</dbReference>
<dbReference type="Gene3D" id="3.40.50.300">
    <property type="entry name" value="P-loop containing nucleotide triphosphate hydrolases"/>
    <property type="match status" value="1"/>
</dbReference>
<gene>
    <name evidence="4" type="ORF">MARU1_000266</name>
</gene>
<dbReference type="InterPro" id="IPR004472">
    <property type="entry name" value="DTB_synth_BioD"/>
</dbReference>
<dbReference type="Gene3D" id="3.40.640.10">
    <property type="entry name" value="Type I PLP-dependent aspartate aminotransferase-like (Major domain)"/>
    <property type="match status" value="1"/>
</dbReference>
<dbReference type="AlphaFoldDB" id="A0AAJ5YW27"/>
<dbReference type="PANTHER" id="PTHR42684">
    <property type="entry name" value="ADENOSYLMETHIONINE-8-AMINO-7-OXONONANOATE AMINOTRANSFERASE"/>
    <property type="match status" value="1"/>
</dbReference>
<dbReference type="GO" id="GO:0000287">
    <property type="term" value="F:magnesium ion binding"/>
    <property type="evidence" value="ECO:0007669"/>
    <property type="project" value="InterPro"/>
</dbReference>
<dbReference type="SUPFAM" id="SSF52540">
    <property type="entry name" value="P-loop containing nucleoside triphosphate hydrolases"/>
    <property type="match status" value="1"/>
</dbReference>
<sequence length="775" mass="84778">MASVARRVHQVFGADTDVGKTIFSTALLLASAARGSKVAYVKPVSTGAQQDMDALHVRTFAPQVPTRTLVQFSEPVSPHMAAALQESPDEHARDAQIVEHLRTWLHECGMEAAIVETAGGVHSPSPSGSSQADMLRPLRLPTILVGSSVLGGISSTRASFESLRMRGYDIDVVLMFTSPYYGNDTYLAQYFAEHGIPLFTIEKPPARVADTPTDVARMQTYYQHTLTTMAEVVQYLADQHVRRYASLDTLGVRAHQHMWWPFTQHTRVAPQDVTIVDSAHSDFFEAHVPGQGTSPMMDGSASWWTQAVGHGHPRLALAAAYAAGRYGHVLSPSVAHEPAVRLTERLLGHDSSATLAPGRGWASRVFFTDDGSTGMEVALKMALQASARRYTPTVMSSATLARTAPGRRSGSLGGRKPREWHVLGLQGSYHGDTIGAMDACEPSVFSEHVAWYRGRGYWLAPPALRMKEGKVRIEVPASDEWGESQCLGILPSIEAAYHMPARLQSELAERYVRMLNKRLEELVLVEGHRFGALVLEPLVMGAGGMIFVDPLFQRCLVDVVRSREDLFSLSDPPLRDACVNRDAEGWRGLPVVYDEVFTGLHRLGFAMGADVLGTPPDINCLAKILTGGVVPMSVTLASDSIFRAFSISDQKTHALLHGHSYTAHPVGCQVTLETLDMLDEMPTKASWDPAWLERMSYAKRLRGIMSLGTVLKLELESSTGGYASDAADDLLRTLRAGSFPIHLRSLGQVVYIMTSLTTPADTLARIQSLLEREFL</sequence>
<evidence type="ECO:0000256" key="3">
    <source>
        <dbReference type="ARBA" id="ARBA00022898"/>
    </source>
</evidence>
<dbReference type="GO" id="GO:0030170">
    <property type="term" value="F:pyridoxal phosphate binding"/>
    <property type="evidence" value="ECO:0007669"/>
    <property type="project" value="InterPro"/>
</dbReference>
<evidence type="ECO:0000313" key="4">
    <source>
        <dbReference type="EMBL" id="WFD14265.1"/>
    </source>
</evidence>